<evidence type="ECO:0000313" key="2">
    <source>
        <dbReference type="EMBL" id="GAA0579060.1"/>
    </source>
</evidence>
<keyword evidence="3" id="KW-1185">Reference proteome</keyword>
<organism evidence="2 3">
    <name type="scientific">Rhizomicrobium electricum</name>
    <dbReference type="NCBI Taxonomy" id="480070"/>
    <lineage>
        <taxon>Bacteria</taxon>
        <taxon>Pseudomonadati</taxon>
        <taxon>Pseudomonadota</taxon>
        <taxon>Alphaproteobacteria</taxon>
        <taxon>Micropepsales</taxon>
        <taxon>Micropepsaceae</taxon>
        <taxon>Rhizomicrobium</taxon>
    </lineage>
</organism>
<feature type="compositionally biased region" description="Basic residues" evidence="1">
    <location>
        <begin position="55"/>
        <end position="65"/>
    </location>
</feature>
<name>A0ABP3Q3M5_9PROT</name>
<comment type="caution">
    <text evidence="2">The sequence shown here is derived from an EMBL/GenBank/DDBJ whole genome shotgun (WGS) entry which is preliminary data.</text>
</comment>
<accession>A0ABP3Q3M5</accession>
<feature type="region of interest" description="Disordered" evidence="1">
    <location>
        <begin position="1"/>
        <end position="65"/>
    </location>
</feature>
<proteinExistence type="predicted"/>
<sequence>MPSKPPADENGPVPQHLHDETKRPLKAPIGGVPPNIAEQFPSKGGKGHFAGQKHGGGRNFRHQGR</sequence>
<protein>
    <submittedName>
        <fullName evidence="2">Uncharacterized protein</fullName>
    </submittedName>
</protein>
<dbReference type="RefSeq" id="WP_166936861.1">
    <property type="nucleotide sequence ID" value="NZ_BAAADD010000008.1"/>
</dbReference>
<dbReference type="Proteomes" id="UP001499951">
    <property type="component" value="Unassembled WGS sequence"/>
</dbReference>
<gene>
    <name evidence="2" type="ORF">GCM10008942_29940</name>
</gene>
<evidence type="ECO:0000313" key="3">
    <source>
        <dbReference type="Proteomes" id="UP001499951"/>
    </source>
</evidence>
<reference evidence="3" key="1">
    <citation type="journal article" date="2019" name="Int. J. Syst. Evol. Microbiol.">
        <title>The Global Catalogue of Microorganisms (GCM) 10K type strain sequencing project: providing services to taxonomists for standard genome sequencing and annotation.</title>
        <authorList>
            <consortium name="The Broad Institute Genomics Platform"/>
            <consortium name="The Broad Institute Genome Sequencing Center for Infectious Disease"/>
            <person name="Wu L."/>
            <person name="Ma J."/>
        </authorList>
    </citation>
    <scope>NUCLEOTIDE SEQUENCE [LARGE SCALE GENOMIC DNA]</scope>
    <source>
        <strain evidence="3">JCM 15089</strain>
    </source>
</reference>
<dbReference type="EMBL" id="BAAADD010000008">
    <property type="protein sequence ID" value="GAA0579060.1"/>
    <property type="molecule type" value="Genomic_DNA"/>
</dbReference>
<evidence type="ECO:0000256" key="1">
    <source>
        <dbReference type="SAM" id="MobiDB-lite"/>
    </source>
</evidence>